<dbReference type="GO" id="GO:0006729">
    <property type="term" value="P:tetrahydrobiopterin biosynthetic process"/>
    <property type="evidence" value="ECO:0007669"/>
    <property type="project" value="InterPro"/>
</dbReference>
<comment type="similarity">
    <text evidence="2 4">Belongs to the pterin-4-alpha-carbinolamine dehydratase family.</text>
</comment>
<dbReference type="PANTHER" id="PTHR12599">
    <property type="entry name" value="PTERIN-4-ALPHA-CARBINOLAMINE DEHYDRATASE"/>
    <property type="match status" value="1"/>
</dbReference>
<dbReference type="PANTHER" id="PTHR12599:SF0">
    <property type="entry name" value="PTERIN-4-ALPHA-CARBINOLAMINE DEHYDRATASE"/>
    <property type="match status" value="1"/>
</dbReference>
<proteinExistence type="inferred from homology"/>
<evidence type="ECO:0000256" key="4">
    <source>
        <dbReference type="HAMAP-Rule" id="MF_00434"/>
    </source>
</evidence>
<dbReference type="EC" id="4.2.1.96" evidence="4"/>
<protein>
    <recommendedName>
        <fullName evidence="4">Putative pterin-4-alpha-carbinolamine dehydratase</fullName>
        <shortName evidence="4">PHS</shortName>
        <ecNumber evidence="4">4.2.1.96</ecNumber>
    </recommendedName>
    <alternativeName>
        <fullName evidence="4">4-alpha-hydroxy-tetrahydropterin dehydratase</fullName>
    </alternativeName>
    <alternativeName>
        <fullName evidence="4">Pterin carbinolamine dehydratase</fullName>
        <shortName evidence="4">PCD</shortName>
    </alternativeName>
</protein>
<gene>
    <name evidence="5" type="ORF">A2847_02990</name>
</gene>
<evidence type="ECO:0000313" key="5">
    <source>
        <dbReference type="EMBL" id="OGZ95009.1"/>
    </source>
</evidence>
<dbReference type="Pfam" id="PF01329">
    <property type="entry name" value="Pterin_4a"/>
    <property type="match status" value="1"/>
</dbReference>
<keyword evidence="3 4" id="KW-0456">Lyase</keyword>
<dbReference type="EMBL" id="MHQD01000044">
    <property type="protein sequence ID" value="OGZ95009.1"/>
    <property type="molecule type" value="Genomic_DNA"/>
</dbReference>
<reference evidence="5 6" key="1">
    <citation type="journal article" date="2016" name="Nat. Commun.">
        <title>Thousands of microbial genomes shed light on interconnected biogeochemical processes in an aquifer system.</title>
        <authorList>
            <person name="Anantharaman K."/>
            <person name="Brown C.T."/>
            <person name="Hug L.A."/>
            <person name="Sharon I."/>
            <person name="Castelle C.J."/>
            <person name="Probst A.J."/>
            <person name="Thomas B.C."/>
            <person name="Singh A."/>
            <person name="Wilkins M.J."/>
            <person name="Karaoz U."/>
            <person name="Brodie E.L."/>
            <person name="Williams K.H."/>
            <person name="Hubbard S.S."/>
            <person name="Banfield J.F."/>
        </authorList>
    </citation>
    <scope>NUCLEOTIDE SEQUENCE [LARGE SCALE GENOMIC DNA]</scope>
</reference>
<dbReference type="CDD" id="cd00488">
    <property type="entry name" value="PCD_DCoH"/>
    <property type="match status" value="1"/>
</dbReference>
<evidence type="ECO:0000256" key="3">
    <source>
        <dbReference type="ARBA" id="ARBA00023239"/>
    </source>
</evidence>
<dbReference type="SUPFAM" id="SSF55248">
    <property type="entry name" value="PCD-like"/>
    <property type="match status" value="1"/>
</dbReference>
<dbReference type="GO" id="GO:0008124">
    <property type="term" value="F:4-alpha-hydroxytetrahydrobiopterin dehydratase activity"/>
    <property type="evidence" value="ECO:0007669"/>
    <property type="project" value="UniProtKB-UniRule"/>
</dbReference>
<dbReference type="HAMAP" id="MF_00434">
    <property type="entry name" value="Pterin_4_alpha"/>
    <property type="match status" value="1"/>
</dbReference>
<evidence type="ECO:0000256" key="1">
    <source>
        <dbReference type="ARBA" id="ARBA00001554"/>
    </source>
</evidence>
<dbReference type="InterPro" id="IPR036428">
    <property type="entry name" value="PCD_sf"/>
</dbReference>
<evidence type="ECO:0000313" key="6">
    <source>
        <dbReference type="Proteomes" id="UP000178574"/>
    </source>
</evidence>
<dbReference type="Gene3D" id="3.30.1360.20">
    <property type="entry name" value="Transcriptional coactivator/pterin dehydratase"/>
    <property type="match status" value="1"/>
</dbReference>
<evidence type="ECO:0000256" key="2">
    <source>
        <dbReference type="ARBA" id="ARBA00006472"/>
    </source>
</evidence>
<comment type="catalytic activity">
    <reaction evidence="1 4">
        <text>(4aS,6R)-4a-hydroxy-L-erythro-5,6,7,8-tetrahydrobiopterin = (6R)-L-erythro-6,7-dihydrobiopterin + H2O</text>
        <dbReference type="Rhea" id="RHEA:11920"/>
        <dbReference type="ChEBI" id="CHEBI:15377"/>
        <dbReference type="ChEBI" id="CHEBI:15642"/>
        <dbReference type="ChEBI" id="CHEBI:43120"/>
        <dbReference type="EC" id="4.2.1.96"/>
    </reaction>
</comment>
<sequence length="113" mass="12731">MDDLLSKKCVPCEGGELPLTQKQAEMMMPQIPGWNFERDMAVGREFSFMDFKKAVAFVNEVADLAEKEGHHPDILIHGWNHVRIALTTHAINGLSGNDFIVAAKVNEIYRNFS</sequence>
<organism evidence="5 6">
    <name type="scientific">Candidatus Sungbacteria bacterium RIFCSPHIGHO2_01_FULL_50_25</name>
    <dbReference type="NCBI Taxonomy" id="1802265"/>
    <lineage>
        <taxon>Bacteria</taxon>
        <taxon>Candidatus Sungiibacteriota</taxon>
    </lineage>
</organism>
<dbReference type="Proteomes" id="UP000178574">
    <property type="component" value="Unassembled WGS sequence"/>
</dbReference>
<comment type="caution">
    <text evidence="5">The sequence shown here is derived from an EMBL/GenBank/DDBJ whole genome shotgun (WGS) entry which is preliminary data.</text>
</comment>
<dbReference type="InterPro" id="IPR001533">
    <property type="entry name" value="Pterin_deHydtase"/>
</dbReference>
<accession>A0A1G2K6D7</accession>
<name>A0A1G2K6D7_9BACT</name>
<dbReference type="AlphaFoldDB" id="A0A1G2K6D7"/>